<dbReference type="InterPro" id="IPR005821">
    <property type="entry name" value="Ion_trans_dom"/>
</dbReference>
<sequence length="248" mass="29053">MGLIVINAVLVGLETYPSFYEPYQDWFYFADQMLLWVFTLEIVLRIVVEKNWYHFFRDKWNVFDFILIISGHLIVGAHFLTVFRVLRVLRVLRAVSLIPSLRRLVEALLLTIPSMGNIVILLGIVFYIFAVMGTVLFRDVSPEFFGSIHLTMLTLFQVVTLDSWATVVMYPIMEELPWAWVYFVTFILVGTFIVLNLFVGVIVNKVEKADEALERKDQVQQKTDLELEIRELKAEIRQLSQLIRDNRR</sequence>
<dbReference type="SUPFAM" id="SSF81324">
    <property type="entry name" value="Voltage-gated potassium channels"/>
    <property type="match status" value="1"/>
</dbReference>
<evidence type="ECO:0000256" key="6">
    <source>
        <dbReference type="SAM" id="Phobius"/>
    </source>
</evidence>
<dbReference type="PANTHER" id="PTHR10037">
    <property type="entry name" value="VOLTAGE-GATED CATION CHANNEL CALCIUM AND SODIUM"/>
    <property type="match status" value="1"/>
</dbReference>
<evidence type="ECO:0000256" key="2">
    <source>
        <dbReference type="ARBA" id="ARBA00022692"/>
    </source>
</evidence>
<evidence type="ECO:0000313" key="8">
    <source>
        <dbReference type="EMBL" id="QKG85864.1"/>
    </source>
</evidence>
<organism evidence="8 9">
    <name type="scientific">Kroppenstedtia pulmonis</name>
    <dbReference type="NCBI Taxonomy" id="1380685"/>
    <lineage>
        <taxon>Bacteria</taxon>
        <taxon>Bacillati</taxon>
        <taxon>Bacillota</taxon>
        <taxon>Bacilli</taxon>
        <taxon>Bacillales</taxon>
        <taxon>Thermoactinomycetaceae</taxon>
        <taxon>Kroppenstedtia</taxon>
    </lineage>
</organism>
<feature type="coiled-coil region" evidence="5">
    <location>
        <begin position="202"/>
        <end position="242"/>
    </location>
</feature>
<comment type="subcellular location">
    <subcellularLocation>
        <location evidence="1">Membrane</location>
        <topology evidence="1">Multi-pass membrane protein</topology>
    </subcellularLocation>
</comment>
<feature type="transmembrane region" description="Helical" evidence="6">
    <location>
        <begin position="60"/>
        <end position="83"/>
    </location>
</feature>
<dbReference type="AlphaFoldDB" id="A0A7D3XKE6"/>
<evidence type="ECO:0000256" key="1">
    <source>
        <dbReference type="ARBA" id="ARBA00004141"/>
    </source>
</evidence>
<evidence type="ECO:0000256" key="3">
    <source>
        <dbReference type="ARBA" id="ARBA00022989"/>
    </source>
</evidence>
<feature type="transmembrane region" description="Helical" evidence="6">
    <location>
        <begin position="179"/>
        <end position="203"/>
    </location>
</feature>
<name>A0A7D3XKE6_9BACL</name>
<reference evidence="8 9" key="1">
    <citation type="submission" date="2020-01" db="EMBL/GenBank/DDBJ databases">
        <authorList>
            <person name="Gulvik C.A."/>
            <person name="Batra D.G."/>
        </authorList>
    </citation>
    <scope>NUCLEOTIDE SEQUENCE [LARGE SCALE GENOMIC DNA]</scope>
    <source>
        <strain evidence="8 9">W9323</strain>
    </source>
</reference>
<evidence type="ECO:0000256" key="5">
    <source>
        <dbReference type="SAM" id="Coils"/>
    </source>
</evidence>
<dbReference type="Gene3D" id="1.20.120.350">
    <property type="entry name" value="Voltage-gated potassium channels. Chain C"/>
    <property type="match status" value="1"/>
</dbReference>
<keyword evidence="3 6" id="KW-1133">Transmembrane helix</keyword>
<dbReference type="InterPro" id="IPR043203">
    <property type="entry name" value="VGCC_Ca_Na"/>
</dbReference>
<feature type="domain" description="Ion transport" evidence="7">
    <location>
        <begin position="2"/>
        <end position="211"/>
    </location>
</feature>
<feature type="transmembrane region" description="Helical" evidence="6">
    <location>
        <begin position="150"/>
        <end position="173"/>
    </location>
</feature>
<keyword evidence="9" id="KW-1185">Reference proteome</keyword>
<gene>
    <name evidence="8" type="ORF">GXN76_02805</name>
</gene>
<feature type="transmembrane region" description="Helical" evidence="6">
    <location>
        <begin position="26"/>
        <end position="48"/>
    </location>
</feature>
<dbReference type="KEGG" id="kpul:GXN76_02805"/>
<dbReference type="Gene3D" id="1.10.287.70">
    <property type="match status" value="1"/>
</dbReference>
<protein>
    <submittedName>
        <fullName evidence="8">Ion transporter</fullName>
    </submittedName>
</protein>
<dbReference type="GO" id="GO:0005248">
    <property type="term" value="F:voltage-gated sodium channel activity"/>
    <property type="evidence" value="ECO:0007669"/>
    <property type="project" value="TreeGrafter"/>
</dbReference>
<accession>A0A7D3XKE6</accession>
<keyword evidence="2 6" id="KW-0812">Transmembrane</keyword>
<evidence type="ECO:0000256" key="4">
    <source>
        <dbReference type="ARBA" id="ARBA00023136"/>
    </source>
</evidence>
<dbReference type="EMBL" id="CP048104">
    <property type="protein sequence ID" value="QKG85864.1"/>
    <property type="molecule type" value="Genomic_DNA"/>
</dbReference>
<dbReference type="GO" id="GO:0001518">
    <property type="term" value="C:voltage-gated sodium channel complex"/>
    <property type="evidence" value="ECO:0007669"/>
    <property type="project" value="TreeGrafter"/>
</dbReference>
<keyword evidence="4 6" id="KW-0472">Membrane</keyword>
<evidence type="ECO:0000313" key="9">
    <source>
        <dbReference type="Proteomes" id="UP000503088"/>
    </source>
</evidence>
<keyword evidence="5" id="KW-0175">Coiled coil</keyword>
<proteinExistence type="predicted"/>
<dbReference type="InterPro" id="IPR027359">
    <property type="entry name" value="Volt_channel_dom_sf"/>
</dbReference>
<dbReference type="Pfam" id="PF00520">
    <property type="entry name" value="Ion_trans"/>
    <property type="match status" value="1"/>
</dbReference>
<dbReference type="PANTHER" id="PTHR10037:SF62">
    <property type="entry name" value="SODIUM CHANNEL PROTEIN 60E"/>
    <property type="match status" value="1"/>
</dbReference>
<dbReference type="Proteomes" id="UP000503088">
    <property type="component" value="Chromosome"/>
</dbReference>
<feature type="transmembrane region" description="Helical" evidence="6">
    <location>
        <begin position="118"/>
        <end position="138"/>
    </location>
</feature>
<evidence type="ECO:0000259" key="7">
    <source>
        <dbReference type="Pfam" id="PF00520"/>
    </source>
</evidence>